<dbReference type="GO" id="GO:0005886">
    <property type="term" value="C:plasma membrane"/>
    <property type="evidence" value="ECO:0007669"/>
    <property type="project" value="TreeGrafter"/>
</dbReference>
<keyword evidence="5" id="KW-0598">Phosphotransferase system</keyword>
<evidence type="ECO:0000259" key="7">
    <source>
        <dbReference type="PROSITE" id="PS51099"/>
    </source>
</evidence>
<dbReference type="KEGG" id="spat:A0O21_01415"/>
<evidence type="ECO:0000256" key="5">
    <source>
        <dbReference type="ARBA" id="ARBA00022683"/>
    </source>
</evidence>
<evidence type="ECO:0000256" key="4">
    <source>
        <dbReference type="ARBA" id="ARBA00022679"/>
    </source>
</evidence>
<accession>A0A172Q5Q8</accession>
<dbReference type="GO" id="GO:0090563">
    <property type="term" value="F:protein-phosphocysteine-sugar phosphotransferase activity"/>
    <property type="evidence" value="ECO:0007669"/>
    <property type="project" value="TreeGrafter"/>
</dbReference>
<keyword evidence="3" id="KW-0762">Sugar transport</keyword>
<evidence type="ECO:0000256" key="3">
    <source>
        <dbReference type="ARBA" id="ARBA00022597"/>
    </source>
</evidence>
<dbReference type="GO" id="GO:0016301">
    <property type="term" value="F:kinase activity"/>
    <property type="evidence" value="ECO:0007669"/>
    <property type="project" value="UniProtKB-KW"/>
</dbReference>
<dbReference type="Gene3D" id="3.40.50.2300">
    <property type="match status" value="1"/>
</dbReference>
<evidence type="ECO:0000313" key="9">
    <source>
        <dbReference type="Proteomes" id="UP000077317"/>
    </source>
</evidence>
<keyword evidence="2" id="KW-0597">Phosphoprotein</keyword>
<dbReference type="GO" id="GO:0009401">
    <property type="term" value="P:phosphoenolpyruvate-dependent sugar phosphotransferase system"/>
    <property type="evidence" value="ECO:0007669"/>
    <property type="project" value="UniProtKB-KW"/>
</dbReference>
<gene>
    <name evidence="8" type="ORF">A0O21_01415</name>
</gene>
<evidence type="ECO:0000256" key="6">
    <source>
        <dbReference type="ARBA" id="ARBA00022777"/>
    </source>
</evidence>
<reference evidence="9" key="2">
    <citation type="submission" date="2016-03" db="EMBL/GenBank/DDBJ databases">
        <title>Streptococcus antelopensis sp. nov., isolated from the feces of the Tibetan antelope (Pantholops hodgsonii) in Hoh Xil National Nature Reserve, Qinghai, China.</title>
        <authorList>
            <person name="Bai X."/>
        </authorList>
    </citation>
    <scope>NUCLEOTIDE SEQUENCE [LARGE SCALE GENOMIC DNA]</scope>
    <source>
        <strain evidence="9">TA 26</strain>
    </source>
</reference>
<dbReference type="InterPro" id="IPR050864">
    <property type="entry name" value="Bacterial_PTS_Sugar_Transport"/>
</dbReference>
<dbReference type="InterPro" id="IPR003501">
    <property type="entry name" value="PTS_EIIB_2/3"/>
</dbReference>
<proteinExistence type="predicted"/>
<dbReference type="EMBL" id="CP014699">
    <property type="protein sequence ID" value="AND78784.1"/>
    <property type="molecule type" value="Genomic_DNA"/>
</dbReference>
<keyword evidence="1" id="KW-0813">Transport</keyword>
<feature type="domain" description="PTS EIIB type-2" evidence="7">
    <location>
        <begin position="1"/>
        <end position="103"/>
    </location>
</feature>
<evidence type="ECO:0000313" key="8">
    <source>
        <dbReference type="EMBL" id="AND78784.1"/>
    </source>
</evidence>
<organism evidence="8 9">
    <name type="scientific">Streptococcus pantholopis</name>
    <dbReference type="NCBI Taxonomy" id="1811193"/>
    <lineage>
        <taxon>Bacteria</taxon>
        <taxon>Bacillati</taxon>
        <taxon>Bacillota</taxon>
        <taxon>Bacilli</taxon>
        <taxon>Lactobacillales</taxon>
        <taxon>Streptococcaceae</taxon>
        <taxon>Streptococcus</taxon>
    </lineage>
</organism>
<dbReference type="Pfam" id="PF02302">
    <property type="entry name" value="PTS_IIB"/>
    <property type="match status" value="1"/>
</dbReference>
<dbReference type="PROSITE" id="PS51099">
    <property type="entry name" value="PTS_EIIB_TYPE_2"/>
    <property type="match status" value="1"/>
</dbReference>
<dbReference type="InterPro" id="IPR003353">
    <property type="entry name" value="PTS_IIB_fruc"/>
</dbReference>
<dbReference type="NCBIfam" id="TIGR00829">
    <property type="entry name" value="FRU"/>
    <property type="match status" value="1"/>
</dbReference>
<dbReference type="AlphaFoldDB" id="A0A172Q5Q8"/>
<dbReference type="PANTHER" id="PTHR30505:SF0">
    <property type="entry name" value="FRUCTOSE-LIKE PTS SYSTEM EIIBC COMPONENT-RELATED"/>
    <property type="match status" value="1"/>
</dbReference>
<evidence type="ECO:0000256" key="1">
    <source>
        <dbReference type="ARBA" id="ARBA00022448"/>
    </source>
</evidence>
<dbReference type="SUPFAM" id="SSF52794">
    <property type="entry name" value="PTS system IIB component-like"/>
    <property type="match status" value="1"/>
</dbReference>
<evidence type="ECO:0000256" key="2">
    <source>
        <dbReference type="ARBA" id="ARBA00022553"/>
    </source>
</evidence>
<name>A0A172Q5Q8_9STRE</name>
<keyword evidence="6" id="KW-0418">Kinase</keyword>
<dbReference type="CDD" id="cd05569">
    <property type="entry name" value="PTS_IIB_fructose"/>
    <property type="match status" value="1"/>
</dbReference>
<dbReference type="Proteomes" id="UP000077317">
    <property type="component" value="Chromosome"/>
</dbReference>
<dbReference type="STRING" id="1811193.A0O21_01415"/>
<dbReference type="RefSeq" id="WP_067060328.1">
    <property type="nucleotide sequence ID" value="NZ_CP014699.1"/>
</dbReference>
<dbReference type="OrthoDB" id="9782569at2"/>
<keyword evidence="9" id="KW-1185">Reference proteome</keyword>
<protein>
    <submittedName>
        <fullName evidence="8">PTS fructose transporter subunit IIBC</fullName>
    </submittedName>
</protein>
<keyword evidence="4" id="KW-0808">Transferase</keyword>
<dbReference type="InterPro" id="IPR036095">
    <property type="entry name" value="PTS_EIIB-like_sf"/>
</dbReference>
<reference evidence="8 9" key="1">
    <citation type="journal article" date="2016" name="Int. J. Syst. Evol. Microbiol.">
        <title>Streptococcuspantholopis sp. nov., isolated from faeces of the Tibetan antelope (Pantholops hodgsonii).</title>
        <authorList>
            <person name="Bai X."/>
            <person name="Xiong Y."/>
            <person name="Lu S."/>
            <person name="Jin D."/>
            <person name="Lai X."/>
            <person name="Yang J."/>
            <person name="Niu L."/>
            <person name="Hu S."/>
            <person name="Meng X."/>
            <person name="Pu J."/>
            <person name="Ye C."/>
            <person name="Xu J."/>
        </authorList>
    </citation>
    <scope>NUCLEOTIDE SEQUENCE [LARGE SCALE GENOMIC DNA]</scope>
    <source>
        <strain evidence="8 9">TA 26</strain>
    </source>
</reference>
<dbReference type="PANTHER" id="PTHR30505">
    <property type="entry name" value="FRUCTOSE-LIKE PERMEASE"/>
    <property type="match status" value="1"/>
</dbReference>
<dbReference type="InterPro" id="IPR013011">
    <property type="entry name" value="PTS_EIIB_2"/>
</dbReference>
<dbReference type="GO" id="GO:0022877">
    <property type="term" value="F:protein-N(PI)-phosphohistidine-fructose phosphotransferase system transporter activity"/>
    <property type="evidence" value="ECO:0007669"/>
    <property type="project" value="InterPro"/>
</dbReference>
<sequence length="108" mass="11870">MKIVAVTACPTGIAHTYMAQEAIEKECQKRGYDYQVETQGGMGIENELEQEVIDAADAVILAIAVEIEGEDRFDEKREAQQVLTADPSEVIKDPARFIDEAEKIVGNA</sequence>